<dbReference type="InterPro" id="IPR036985">
    <property type="entry name" value="Transglutaminase-like_sf"/>
</dbReference>
<dbReference type="InterPro" id="IPR038765">
    <property type="entry name" value="Papain-like_cys_pep_sf"/>
</dbReference>
<comment type="similarity">
    <text evidence="1">Belongs to the transglutaminase superfamily. Transglutaminase family.</text>
</comment>
<dbReference type="SUPFAM" id="SSF81296">
    <property type="entry name" value="E set domains"/>
    <property type="match status" value="1"/>
</dbReference>
<reference evidence="4" key="1">
    <citation type="journal article" date="2023" name="Insect Mol. Biol.">
        <title>Genome sequencing provides insights into the evolution of gene families encoding plant cell wall-degrading enzymes in longhorned beetles.</title>
        <authorList>
            <person name="Shin N.R."/>
            <person name="Okamura Y."/>
            <person name="Kirsch R."/>
            <person name="Pauchet Y."/>
        </authorList>
    </citation>
    <scope>NUCLEOTIDE SEQUENCE</scope>
    <source>
        <strain evidence="4">AMC_N1</strain>
    </source>
</reference>
<dbReference type="PROSITE" id="PS00547">
    <property type="entry name" value="TRANSGLUTAMINASES"/>
    <property type="match status" value="1"/>
</dbReference>
<keyword evidence="5" id="KW-1185">Reference proteome</keyword>
<feature type="active site" evidence="2">
    <location>
        <position position="390"/>
    </location>
</feature>
<dbReference type="InterPro" id="IPR013808">
    <property type="entry name" value="Transglutaminase_AS"/>
</dbReference>
<feature type="active site" evidence="2">
    <location>
        <position position="413"/>
    </location>
</feature>
<dbReference type="AlphaFoldDB" id="A0AAV8ZC93"/>
<feature type="active site" evidence="2">
    <location>
        <position position="331"/>
    </location>
</feature>
<dbReference type="Pfam" id="PF00868">
    <property type="entry name" value="Transglut_N"/>
    <property type="match status" value="1"/>
</dbReference>
<evidence type="ECO:0000313" key="4">
    <source>
        <dbReference type="EMBL" id="KAJ8960945.1"/>
    </source>
</evidence>
<dbReference type="PANTHER" id="PTHR11590:SF69">
    <property type="entry name" value="RE08173P"/>
    <property type="match status" value="1"/>
</dbReference>
<dbReference type="GO" id="GO:0003810">
    <property type="term" value="F:protein-glutamine gamma-glutamyltransferase activity"/>
    <property type="evidence" value="ECO:0007669"/>
    <property type="project" value="InterPro"/>
</dbReference>
<dbReference type="FunFam" id="2.60.40.10:FF:000171">
    <property type="entry name" value="protein-glutamine gamma-glutamyltransferase 6"/>
    <property type="match status" value="1"/>
</dbReference>
<dbReference type="Gene3D" id="3.90.260.10">
    <property type="entry name" value="Transglutaminase-like"/>
    <property type="match status" value="2"/>
</dbReference>
<dbReference type="InterPro" id="IPR050779">
    <property type="entry name" value="Transglutaminase"/>
</dbReference>
<dbReference type="InterPro" id="IPR002931">
    <property type="entry name" value="Transglutaminase-like"/>
</dbReference>
<dbReference type="InterPro" id="IPR013783">
    <property type="entry name" value="Ig-like_fold"/>
</dbReference>
<evidence type="ECO:0000256" key="2">
    <source>
        <dbReference type="PIRSR" id="PIRSR000459-1"/>
    </source>
</evidence>
<organism evidence="4 5">
    <name type="scientific">Aromia moschata</name>
    <dbReference type="NCBI Taxonomy" id="1265417"/>
    <lineage>
        <taxon>Eukaryota</taxon>
        <taxon>Metazoa</taxon>
        <taxon>Ecdysozoa</taxon>
        <taxon>Arthropoda</taxon>
        <taxon>Hexapoda</taxon>
        <taxon>Insecta</taxon>
        <taxon>Pterygota</taxon>
        <taxon>Neoptera</taxon>
        <taxon>Endopterygota</taxon>
        <taxon>Coleoptera</taxon>
        <taxon>Polyphaga</taxon>
        <taxon>Cucujiformia</taxon>
        <taxon>Chrysomeloidea</taxon>
        <taxon>Cerambycidae</taxon>
        <taxon>Cerambycinae</taxon>
        <taxon>Callichromatini</taxon>
        <taxon>Aromia</taxon>
    </lineage>
</organism>
<name>A0AAV8ZC93_9CUCU</name>
<dbReference type="Gene3D" id="2.60.40.10">
    <property type="entry name" value="Immunoglobulins"/>
    <property type="match status" value="3"/>
</dbReference>
<dbReference type="Proteomes" id="UP001162162">
    <property type="component" value="Unassembled WGS sequence"/>
</dbReference>
<dbReference type="SUPFAM" id="SSF54001">
    <property type="entry name" value="Cysteine proteinases"/>
    <property type="match status" value="1"/>
</dbReference>
<comment type="caution">
    <text evidence="4">The sequence shown here is derived from an EMBL/GenBank/DDBJ whole genome shotgun (WGS) entry which is preliminary data.</text>
</comment>
<evidence type="ECO:0000256" key="1">
    <source>
        <dbReference type="ARBA" id="ARBA00005968"/>
    </source>
</evidence>
<dbReference type="EMBL" id="JAPWTK010000007">
    <property type="protein sequence ID" value="KAJ8960945.1"/>
    <property type="molecule type" value="Genomic_DNA"/>
</dbReference>
<dbReference type="Pfam" id="PF00927">
    <property type="entry name" value="Transglut_C"/>
    <property type="match status" value="2"/>
</dbReference>
<feature type="domain" description="Transglutaminase-like" evidence="3">
    <location>
        <begin position="323"/>
        <end position="416"/>
    </location>
</feature>
<dbReference type="InterPro" id="IPR036238">
    <property type="entry name" value="Transglutaminase_C_sf"/>
</dbReference>
<dbReference type="PANTHER" id="PTHR11590">
    <property type="entry name" value="PROTEIN-GLUTAMINE GAMMA-GLUTAMYLTRANSFERASE"/>
    <property type="match status" value="1"/>
</dbReference>
<dbReference type="FunFam" id="2.60.40.10:FF:002167">
    <property type="entry name" value="Transglutaminase, isoform B"/>
    <property type="match status" value="1"/>
</dbReference>
<dbReference type="SUPFAM" id="SSF49309">
    <property type="entry name" value="Transglutaminase, two C-terminal domains"/>
    <property type="match status" value="2"/>
</dbReference>
<evidence type="ECO:0000259" key="3">
    <source>
        <dbReference type="SMART" id="SM00460"/>
    </source>
</evidence>
<evidence type="ECO:0000313" key="5">
    <source>
        <dbReference type="Proteomes" id="UP001162162"/>
    </source>
</evidence>
<dbReference type="SMART" id="SM00460">
    <property type="entry name" value="TGc"/>
    <property type="match status" value="1"/>
</dbReference>
<dbReference type="InterPro" id="IPR008958">
    <property type="entry name" value="Transglutaminase_C"/>
</dbReference>
<dbReference type="InterPro" id="IPR001102">
    <property type="entry name" value="Transglutaminase_N"/>
</dbReference>
<dbReference type="InterPro" id="IPR023608">
    <property type="entry name" value="Transglutaminase_animal"/>
</dbReference>
<proteinExistence type="inferred from homology"/>
<dbReference type="FunFam" id="2.60.40.10:FF:000090">
    <property type="entry name" value="Protein-glutamine gamma-glutamyltransferase 2"/>
    <property type="match status" value="1"/>
</dbReference>
<dbReference type="InterPro" id="IPR014756">
    <property type="entry name" value="Ig_E-set"/>
</dbReference>
<protein>
    <recommendedName>
        <fullName evidence="3">Transglutaminase-like domain-containing protein</fullName>
    </recommendedName>
</protein>
<accession>A0AAV8ZC93</accession>
<sequence length="774" mass="88500">MGKFSFPNCCPKGCPGFRAKWTPHQDVQLQALPKPKEADVVDGVPYIDTDKEPDILIIRDIDPCININGPFHHTTRYELMTREFQPQLVVRRGQSFQLDIKLSRPYNEEKDGISFIFTVDDEEKPSHGNGTMIAIPLLKKADKYLPWNVTIDKINENILTVQVTSAPDTIVAKWRMDVDTKIIDDGAYSYSWETKIYILYNPWAKHDQVYLKSEEWRDESVLNDVGIIWRGTYNRLKPVIWKYDQFEKDVLDCSLYLIHVIGKVKNSNRSDPVRTTRALAAAVNAADDLGAVMGNWSNDHSGGTAPTKWIGSKEILQKYYKKKKPVKYGQCWVFSGVLTTICRAVGIPARTVTNYSSAHDTQNSLTVDYFMDENGSVMEELNSDSIWNFHVWNEVWMQRPDLGSHYGGWQVIDATPQELSEEMYRCGPASVAAVKLGGDTAAVRQQFLVRRGQRRQGISRLLMMPTWLVKRALDIFWRYSGPTQPLKLLRKDIFGIGKLICTKAPGKFEREDITYTYKHPEKTSEERTTMLKALRQSENLFSRYYLNEDFNDIHFTFKLMDDIKIGQPFNVILEMKNKSQLIEYRVSVILRVEVVTYTGKIGDNVKKETFSVGIKPEAVEEVKLNLTYEEYGKRLIDQCAFNVSCLATIEDTKFEYYAQDDFRIRKPDIKIVLRETPVEDKEVTAGISVENPLPIPLKKGEFTVEGPGIDGKLKIKVKNAVPPGGEAKADFKFTPPRTGRHTIAAKFVSKQMDDVDGYLVIMVEPKKEQNGQQQ</sequence>
<dbReference type="Pfam" id="PF01841">
    <property type="entry name" value="Transglut_core"/>
    <property type="match status" value="1"/>
</dbReference>
<dbReference type="PIRSF" id="PIRSF000459">
    <property type="entry name" value="TGM_EBP42"/>
    <property type="match status" value="1"/>
</dbReference>
<gene>
    <name evidence="4" type="ORF">NQ318_020245</name>
</gene>